<dbReference type="Pfam" id="PF23559">
    <property type="entry name" value="WHD_DRP"/>
    <property type="match status" value="1"/>
</dbReference>
<evidence type="ECO:0000256" key="5">
    <source>
        <dbReference type="ARBA" id="ARBA00022737"/>
    </source>
</evidence>
<dbReference type="Proteomes" id="UP000222542">
    <property type="component" value="Unassembled WGS sequence"/>
</dbReference>
<protein>
    <recommendedName>
        <fullName evidence="14">NB-ARC domain-containing protein</fullName>
    </recommendedName>
</protein>
<dbReference type="GO" id="GO:0005524">
    <property type="term" value="F:ATP binding"/>
    <property type="evidence" value="ECO:0007669"/>
    <property type="project" value="UniProtKB-KW"/>
</dbReference>
<keyword evidence="5" id="KW-0677">Repeat</keyword>
<organism evidence="12 13">
    <name type="scientific">Capsicum annuum</name>
    <name type="common">Capsicum pepper</name>
    <dbReference type="NCBI Taxonomy" id="4072"/>
    <lineage>
        <taxon>Eukaryota</taxon>
        <taxon>Viridiplantae</taxon>
        <taxon>Streptophyta</taxon>
        <taxon>Embryophyta</taxon>
        <taxon>Tracheophyta</taxon>
        <taxon>Spermatophyta</taxon>
        <taxon>Magnoliopsida</taxon>
        <taxon>eudicotyledons</taxon>
        <taxon>Gunneridae</taxon>
        <taxon>Pentapetalae</taxon>
        <taxon>asterids</taxon>
        <taxon>lamiids</taxon>
        <taxon>Solanales</taxon>
        <taxon>Solanaceae</taxon>
        <taxon>Solanoideae</taxon>
        <taxon>Capsiceae</taxon>
        <taxon>Capsicum</taxon>
    </lineage>
</organism>
<dbReference type="InterPro" id="IPR021929">
    <property type="entry name" value="R1A-like_N"/>
</dbReference>
<feature type="domain" description="Reverse transcriptase Ty1/copia-type" evidence="9">
    <location>
        <begin position="561"/>
        <end position="714"/>
    </location>
</feature>
<evidence type="ECO:0000259" key="11">
    <source>
        <dbReference type="Pfam" id="PF23559"/>
    </source>
</evidence>
<sequence>MAGHAEMISWLNLQNLDVKDKKVASSRMNILFSDLQIKIHPIQPCVRKIYIDVLQALKSGWHPNIQDDDVADYKSAFVETLIHYLQMLLITFKDQMTLSGFLRANLIILQREALKDLDTAIIDVGILVFSVYDRVEEKEDMVVDVLSSIRSRHWKIQQQLEHFQEKHNGDRSFMMQVIYKAYEVTHLVVGFINKDIPKWCLVLCIRHIIEEIILIMREVAEIYENKVSDLVLNNTTDVATPHTSQFDGITSMSEEMVGFDEVVNKLRRQLIGGLSGLDVISIVGMPILEESWMLLKNKVFNTRSCPLVLEDVGQKIAQKCGGLPLSVVLVAGILETTEKEKHSWEQVAINLGSHIQVKSEDIINLSYQDLPFHLNPCFLYFGIFLEDEEIQVSKLTWLWIAEGLVKTHNEKLSEDLAENYLKNLIGKSLMMVSKISSDGIIKACRIHDLLLDFCKQKAKVENFIQCIKGDNDNMNPSYQKHSIPRSLYLHFQVYYTKVKGLWDELDILNTKNTYSYECDYGGKMRISKAQQDERLIQFLMGLNEAYRAVRSNILMISPLPSLDVNNAFLHGDLDEEVYMKFPAIMVYPSPNLVCRHKKSLYWLRQASQQWFARLSAALHFKGFHSSLNDYTLFYKKFEDLITIIVVYIDDIIITGSDFSTITRLKEFLNAEFKIKDLGNLHYFLELEVFREDTRLIVTQRKFTLELLAEFDWAQLPLVSSPLDPSVKLSSSSGELITDPTVYRHLIGKLNYLTHTRPDLSYAVQHLSVYATTPSSTFQYCSSSCSLSTV</sequence>
<comment type="caution">
    <text evidence="12">The sequence shown here is derived from an EMBL/GenBank/DDBJ whole genome shotgun (WGS) entry which is preliminary data.</text>
</comment>
<proteinExistence type="inferred from homology"/>
<evidence type="ECO:0000259" key="10">
    <source>
        <dbReference type="Pfam" id="PF12061"/>
    </source>
</evidence>
<comment type="subcellular location">
    <subcellularLocation>
        <location evidence="1">Cytoplasm</location>
    </subcellularLocation>
</comment>
<comment type="similarity">
    <text evidence="2">Belongs to the disease resistance NB-LRR family.</text>
</comment>
<dbReference type="GO" id="GO:0005737">
    <property type="term" value="C:cytoplasm"/>
    <property type="evidence" value="ECO:0007669"/>
    <property type="project" value="UniProtKB-SubCell"/>
</dbReference>
<dbReference type="FunFam" id="1.10.10.10:FF:000322">
    <property type="entry name" value="Probable disease resistance protein At1g63360"/>
    <property type="match status" value="1"/>
</dbReference>
<dbReference type="GO" id="GO:0009626">
    <property type="term" value="P:plant-type hypersensitive response"/>
    <property type="evidence" value="ECO:0007669"/>
    <property type="project" value="UniProtKB-KW"/>
</dbReference>
<dbReference type="Gramene" id="PHT67728">
    <property type="protein sequence ID" value="PHT67728"/>
    <property type="gene ID" value="T459_27215"/>
</dbReference>
<keyword evidence="4" id="KW-0433">Leucine-rich repeat</keyword>
<dbReference type="STRING" id="4072.A0A2G2YDA8"/>
<evidence type="ECO:0000256" key="8">
    <source>
        <dbReference type="ARBA" id="ARBA00022840"/>
    </source>
</evidence>
<evidence type="ECO:0000259" key="9">
    <source>
        <dbReference type="Pfam" id="PF07727"/>
    </source>
</evidence>
<dbReference type="InterPro" id="IPR013103">
    <property type="entry name" value="RVT_2"/>
</dbReference>
<dbReference type="Pfam" id="PF12061">
    <property type="entry name" value="NB-LRR"/>
    <property type="match status" value="1"/>
</dbReference>
<dbReference type="PANTHER" id="PTHR23155">
    <property type="entry name" value="DISEASE RESISTANCE PROTEIN RP"/>
    <property type="match status" value="1"/>
</dbReference>
<dbReference type="GO" id="GO:0043531">
    <property type="term" value="F:ADP binding"/>
    <property type="evidence" value="ECO:0007669"/>
    <property type="project" value="InterPro"/>
</dbReference>
<evidence type="ECO:0000313" key="13">
    <source>
        <dbReference type="Proteomes" id="UP000222542"/>
    </source>
</evidence>
<dbReference type="Gene3D" id="1.10.10.10">
    <property type="entry name" value="Winged helix-like DNA-binding domain superfamily/Winged helix DNA-binding domain"/>
    <property type="match status" value="1"/>
</dbReference>
<dbReference type="SUPFAM" id="SSF56672">
    <property type="entry name" value="DNA/RNA polymerases"/>
    <property type="match status" value="1"/>
</dbReference>
<dbReference type="AlphaFoldDB" id="A0A2G2YDA8"/>
<name>A0A2G2YDA8_CAPAN</name>
<evidence type="ECO:0008006" key="14">
    <source>
        <dbReference type="Google" id="ProtNLM"/>
    </source>
</evidence>
<feature type="domain" description="Late blight resistance protein R1A-like N-terminal" evidence="10">
    <location>
        <begin position="2"/>
        <end position="144"/>
    </location>
</feature>
<reference evidence="12 13" key="2">
    <citation type="journal article" date="2017" name="Genome Biol.">
        <title>New reference genome sequences of hot pepper reveal the massive evolution of plant disease-resistance genes by retroduplication.</title>
        <authorList>
            <person name="Kim S."/>
            <person name="Park J."/>
            <person name="Yeom S.I."/>
            <person name="Kim Y.M."/>
            <person name="Seo E."/>
            <person name="Kim K.T."/>
            <person name="Kim M.S."/>
            <person name="Lee J.M."/>
            <person name="Cheong K."/>
            <person name="Shin H.S."/>
            <person name="Kim S.B."/>
            <person name="Han K."/>
            <person name="Lee J."/>
            <person name="Park M."/>
            <person name="Lee H.A."/>
            <person name="Lee H.Y."/>
            <person name="Lee Y."/>
            <person name="Oh S."/>
            <person name="Lee J.H."/>
            <person name="Choi E."/>
            <person name="Choi E."/>
            <person name="Lee S.E."/>
            <person name="Jeon J."/>
            <person name="Kim H."/>
            <person name="Choi G."/>
            <person name="Song H."/>
            <person name="Lee J."/>
            <person name="Lee S.C."/>
            <person name="Kwon J.K."/>
            <person name="Lee H.Y."/>
            <person name="Koo N."/>
            <person name="Hong Y."/>
            <person name="Kim R.W."/>
            <person name="Kang W.H."/>
            <person name="Huh J.H."/>
            <person name="Kang B.C."/>
            <person name="Yang T.J."/>
            <person name="Lee Y.H."/>
            <person name="Bennetzen J.L."/>
            <person name="Choi D."/>
        </authorList>
    </citation>
    <scope>NUCLEOTIDE SEQUENCE [LARGE SCALE GENOMIC DNA]</scope>
    <source>
        <strain evidence="13">cv. CM334</strain>
    </source>
</reference>
<accession>A0A2G2YDA8</accession>
<dbReference type="Gene3D" id="1.10.8.430">
    <property type="entry name" value="Helical domain of apoptotic protease-activating factors"/>
    <property type="match status" value="1"/>
</dbReference>
<evidence type="ECO:0000313" key="12">
    <source>
        <dbReference type="EMBL" id="PHT67728.1"/>
    </source>
</evidence>
<dbReference type="InterPro" id="IPR043502">
    <property type="entry name" value="DNA/RNA_pol_sf"/>
</dbReference>
<evidence type="ECO:0000256" key="2">
    <source>
        <dbReference type="ARBA" id="ARBA00008894"/>
    </source>
</evidence>
<evidence type="ECO:0000256" key="6">
    <source>
        <dbReference type="ARBA" id="ARBA00022741"/>
    </source>
</evidence>
<dbReference type="InterPro" id="IPR044974">
    <property type="entry name" value="Disease_R_plants"/>
</dbReference>
<dbReference type="EMBL" id="AYRZ02000011">
    <property type="protein sequence ID" value="PHT67728.1"/>
    <property type="molecule type" value="Genomic_DNA"/>
</dbReference>
<evidence type="ECO:0000256" key="1">
    <source>
        <dbReference type="ARBA" id="ARBA00004496"/>
    </source>
</evidence>
<dbReference type="InterPro" id="IPR058922">
    <property type="entry name" value="WHD_DRP"/>
</dbReference>
<keyword evidence="6" id="KW-0547">Nucleotide-binding</keyword>
<evidence type="ECO:0000256" key="3">
    <source>
        <dbReference type="ARBA" id="ARBA00022490"/>
    </source>
</evidence>
<evidence type="ECO:0000256" key="4">
    <source>
        <dbReference type="ARBA" id="ARBA00022614"/>
    </source>
</evidence>
<dbReference type="Pfam" id="PF07727">
    <property type="entry name" value="RVT_2"/>
    <property type="match status" value="1"/>
</dbReference>
<reference evidence="12 13" key="1">
    <citation type="journal article" date="2014" name="Nat. Genet.">
        <title>Genome sequence of the hot pepper provides insights into the evolution of pungency in Capsicum species.</title>
        <authorList>
            <person name="Kim S."/>
            <person name="Park M."/>
            <person name="Yeom S.I."/>
            <person name="Kim Y.M."/>
            <person name="Lee J.M."/>
            <person name="Lee H.A."/>
            <person name="Seo E."/>
            <person name="Choi J."/>
            <person name="Cheong K."/>
            <person name="Kim K.T."/>
            <person name="Jung K."/>
            <person name="Lee G.W."/>
            <person name="Oh S.K."/>
            <person name="Bae C."/>
            <person name="Kim S.B."/>
            <person name="Lee H.Y."/>
            <person name="Kim S.Y."/>
            <person name="Kim M.S."/>
            <person name="Kang B.C."/>
            <person name="Jo Y.D."/>
            <person name="Yang H.B."/>
            <person name="Jeong H.J."/>
            <person name="Kang W.H."/>
            <person name="Kwon J.K."/>
            <person name="Shin C."/>
            <person name="Lim J.Y."/>
            <person name="Park J.H."/>
            <person name="Huh J.H."/>
            <person name="Kim J.S."/>
            <person name="Kim B.D."/>
            <person name="Cohen O."/>
            <person name="Paran I."/>
            <person name="Suh M.C."/>
            <person name="Lee S.B."/>
            <person name="Kim Y.K."/>
            <person name="Shin Y."/>
            <person name="Noh S.J."/>
            <person name="Park J."/>
            <person name="Seo Y.S."/>
            <person name="Kwon S.Y."/>
            <person name="Kim H.A."/>
            <person name="Park J.M."/>
            <person name="Kim H.J."/>
            <person name="Choi S.B."/>
            <person name="Bosland P.W."/>
            <person name="Reeves G."/>
            <person name="Jo S.H."/>
            <person name="Lee B.W."/>
            <person name="Cho H.T."/>
            <person name="Choi H.S."/>
            <person name="Lee M.S."/>
            <person name="Yu Y."/>
            <person name="Do Choi Y."/>
            <person name="Park B.S."/>
            <person name="van Deynze A."/>
            <person name="Ashrafi H."/>
            <person name="Hill T."/>
            <person name="Kim W.T."/>
            <person name="Pai H.S."/>
            <person name="Ahn H.K."/>
            <person name="Yeam I."/>
            <person name="Giovannoni J.J."/>
            <person name="Rose J.K."/>
            <person name="Sorensen I."/>
            <person name="Lee S.J."/>
            <person name="Kim R.W."/>
            <person name="Choi I.Y."/>
            <person name="Choi B.S."/>
            <person name="Lim J.S."/>
            <person name="Lee Y.H."/>
            <person name="Choi D."/>
        </authorList>
    </citation>
    <scope>NUCLEOTIDE SEQUENCE [LARGE SCALE GENOMIC DNA]</scope>
    <source>
        <strain evidence="13">cv. CM334</strain>
    </source>
</reference>
<dbReference type="InterPro" id="IPR036388">
    <property type="entry name" value="WH-like_DNA-bd_sf"/>
</dbReference>
<keyword evidence="13" id="KW-1185">Reference proteome</keyword>
<gene>
    <name evidence="12" type="ORF">T459_27215</name>
</gene>
<dbReference type="GO" id="GO:0016020">
    <property type="term" value="C:membrane"/>
    <property type="evidence" value="ECO:0007669"/>
    <property type="project" value="UniProtKB-SubCell"/>
</dbReference>
<dbReference type="PANTHER" id="PTHR23155:SF1152">
    <property type="entry name" value="AAA+ ATPASE DOMAIN-CONTAINING PROTEIN"/>
    <property type="match status" value="1"/>
</dbReference>
<keyword evidence="7" id="KW-0611">Plant defense</keyword>
<dbReference type="InterPro" id="IPR042197">
    <property type="entry name" value="Apaf_helical"/>
</dbReference>
<feature type="domain" description="Disease resistance protein winged helix" evidence="11">
    <location>
        <begin position="383"/>
        <end position="453"/>
    </location>
</feature>
<dbReference type="SUPFAM" id="SSF52540">
    <property type="entry name" value="P-loop containing nucleoside triphosphate hydrolases"/>
    <property type="match status" value="1"/>
</dbReference>
<keyword evidence="3" id="KW-0963">Cytoplasm</keyword>
<keyword evidence="8" id="KW-0067">ATP-binding</keyword>
<evidence type="ECO:0000256" key="7">
    <source>
        <dbReference type="ARBA" id="ARBA00022821"/>
    </source>
</evidence>
<dbReference type="InterPro" id="IPR027417">
    <property type="entry name" value="P-loop_NTPase"/>
</dbReference>